<name>A0A9X1PLE7_9BACT</name>
<protein>
    <submittedName>
        <fullName evidence="1">Uncharacterized protein</fullName>
    </submittedName>
</protein>
<comment type="caution">
    <text evidence="1">The sequence shown here is derived from an EMBL/GenBank/DDBJ whole genome shotgun (WGS) entry which is preliminary data.</text>
</comment>
<proteinExistence type="predicted"/>
<dbReference type="AlphaFoldDB" id="A0A9X1PLE7"/>
<gene>
    <name evidence="1" type="ORF">LXM26_13695</name>
</gene>
<keyword evidence="2" id="KW-1185">Reference proteome</keyword>
<dbReference type="EMBL" id="JAJTTC010000002">
    <property type="protein sequence ID" value="MCF0062555.1"/>
    <property type="molecule type" value="Genomic_DNA"/>
</dbReference>
<evidence type="ECO:0000313" key="1">
    <source>
        <dbReference type="EMBL" id="MCF0062555.1"/>
    </source>
</evidence>
<accession>A0A9X1PLE7</accession>
<dbReference type="RefSeq" id="WP_234655656.1">
    <property type="nucleotide sequence ID" value="NZ_CP094997.1"/>
</dbReference>
<sequence length="168" mass="19729">MQYFHDDEPLIGDPEPTEDWDDLFDLIDHGYSFNPYDTQGDNPPSYAVLRLVFSREDPFAPHQDQIDLLTWQQGPVAGHEGSHPESDAVRWLYDQKQRDPSFGRGIRQVRMLIQDQPCTKCLHHLKASLGKVLPTGSQVQVKWVKPAPKRRFAFFRDRRYTPRVNRWR</sequence>
<evidence type="ECO:0000313" key="2">
    <source>
        <dbReference type="Proteomes" id="UP001139000"/>
    </source>
</evidence>
<organism evidence="1 2">
    <name type="scientific">Dyadobacter chenwenxiniae</name>
    <dbReference type="NCBI Taxonomy" id="2906456"/>
    <lineage>
        <taxon>Bacteria</taxon>
        <taxon>Pseudomonadati</taxon>
        <taxon>Bacteroidota</taxon>
        <taxon>Cytophagia</taxon>
        <taxon>Cytophagales</taxon>
        <taxon>Spirosomataceae</taxon>
        <taxon>Dyadobacter</taxon>
    </lineage>
</organism>
<dbReference type="Proteomes" id="UP001139000">
    <property type="component" value="Unassembled WGS sequence"/>
</dbReference>
<reference evidence="1" key="1">
    <citation type="submission" date="2021-12" db="EMBL/GenBank/DDBJ databases">
        <title>Novel species in genus Dyadobacter.</title>
        <authorList>
            <person name="Ma C."/>
        </authorList>
    </citation>
    <scope>NUCLEOTIDE SEQUENCE</scope>
    <source>
        <strain evidence="1">LJ419</strain>
    </source>
</reference>